<sequence length="248" mass="28101">HKAKLSDITYIKNTLKFIVKMASLTLGSKYELRITTRDNTKYCGDVFDSTLCKCLHLNDNYEPSVTEYLKKTLKKGDIFIDVGANEGMFGILAGKLVGQTGKVYCIEPLPRNISILKKNIRINNLNNVIIYDVAAGDENKEVSFFDIKINNMLGGGENIMTTLLSKIPGMVQLIKVKQRRLDTLINEPLDKIKLIKIDTEGFEEYVLKGLDSWLTGKCSIDFIIEMNPSKSKYIIDLLLNKHKYTGYM</sequence>
<dbReference type="Gene3D" id="3.40.50.150">
    <property type="entry name" value="Vaccinia Virus protein VP39"/>
    <property type="match status" value="1"/>
</dbReference>
<comment type="caution">
    <text evidence="2">The sequence shown here is derived from an EMBL/GenBank/DDBJ whole genome shotgun (WGS) entry which is preliminary data.</text>
</comment>
<dbReference type="InterPro" id="IPR029063">
    <property type="entry name" value="SAM-dependent_MTases_sf"/>
</dbReference>
<dbReference type="PANTHER" id="PTHR34203:SF15">
    <property type="entry name" value="SLL1173 PROTEIN"/>
    <property type="match status" value="1"/>
</dbReference>
<dbReference type="AlphaFoldDB" id="X1VJT2"/>
<dbReference type="SUPFAM" id="SSF53335">
    <property type="entry name" value="S-adenosyl-L-methionine-dependent methyltransferases"/>
    <property type="match status" value="1"/>
</dbReference>
<dbReference type="InterPro" id="IPR052514">
    <property type="entry name" value="SAM-dependent_MTase"/>
</dbReference>
<organism evidence="2">
    <name type="scientific">marine sediment metagenome</name>
    <dbReference type="NCBI Taxonomy" id="412755"/>
    <lineage>
        <taxon>unclassified sequences</taxon>
        <taxon>metagenomes</taxon>
        <taxon>ecological metagenomes</taxon>
    </lineage>
</organism>
<feature type="domain" description="Methyltransferase FkbM" evidence="1">
    <location>
        <begin position="81"/>
        <end position="232"/>
    </location>
</feature>
<accession>X1VJT2</accession>
<dbReference type="PANTHER" id="PTHR34203">
    <property type="entry name" value="METHYLTRANSFERASE, FKBM FAMILY PROTEIN"/>
    <property type="match status" value="1"/>
</dbReference>
<evidence type="ECO:0000259" key="1">
    <source>
        <dbReference type="Pfam" id="PF05050"/>
    </source>
</evidence>
<evidence type="ECO:0000313" key="2">
    <source>
        <dbReference type="EMBL" id="GAJ15676.1"/>
    </source>
</evidence>
<dbReference type="InterPro" id="IPR006342">
    <property type="entry name" value="FkbM_mtfrase"/>
</dbReference>
<reference evidence="2" key="1">
    <citation type="journal article" date="2014" name="Front. Microbiol.">
        <title>High frequency of phylogenetically diverse reductive dehalogenase-homologous genes in deep subseafloor sedimentary metagenomes.</title>
        <authorList>
            <person name="Kawai M."/>
            <person name="Futagami T."/>
            <person name="Toyoda A."/>
            <person name="Takaki Y."/>
            <person name="Nishi S."/>
            <person name="Hori S."/>
            <person name="Arai W."/>
            <person name="Tsubouchi T."/>
            <person name="Morono Y."/>
            <person name="Uchiyama I."/>
            <person name="Ito T."/>
            <person name="Fujiyama A."/>
            <person name="Inagaki F."/>
            <person name="Takami H."/>
        </authorList>
    </citation>
    <scope>NUCLEOTIDE SEQUENCE</scope>
    <source>
        <strain evidence="2">Expedition CK06-06</strain>
    </source>
</reference>
<protein>
    <recommendedName>
        <fullName evidence="1">Methyltransferase FkbM domain-containing protein</fullName>
    </recommendedName>
</protein>
<dbReference type="EMBL" id="BARW01026171">
    <property type="protein sequence ID" value="GAJ15676.1"/>
    <property type="molecule type" value="Genomic_DNA"/>
</dbReference>
<gene>
    <name evidence="2" type="ORF">S12H4_42724</name>
</gene>
<dbReference type="Pfam" id="PF05050">
    <property type="entry name" value="Methyltransf_21"/>
    <property type="match status" value="1"/>
</dbReference>
<feature type="non-terminal residue" evidence="2">
    <location>
        <position position="1"/>
    </location>
</feature>
<name>X1VJT2_9ZZZZ</name>
<proteinExistence type="predicted"/>
<dbReference type="NCBIfam" id="TIGR01444">
    <property type="entry name" value="fkbM_fam"/>
    <property type="match status" value="1"/>
</dbReference>